<organism evidence="1 2">
    <name type="scientific">Methylophaga frappieri (strain ATCC BAA-2434 / DSM 25690 / JAM7)</name>
    <dbReference type="NCBI Taxonomy" id="754477"/>
    <lineage>
        <taxon>Bacteria</taxon>
        <taxon>Pseudomonadati</taxon>
        <taxon>Pseudomonadota</taxon>
        <taxon>Gammaproteobacteria</taxon>
        <taxon>Thiotrichales</taxon>
        <taxon>Piscirickettsiaceae</taxon>
        <taxon>Methylophaga</taxon>
    </lineage>
</organism>
<keyword evidence="2" id="KW-1185">Reference proteome</keyword>
<proteinExistence type="predicted"/>
<dbReference type="RefSeq" id="WP_014703440.1">
    <property type="nucleotide sequence ID" value="NC_017856.1"/>
</dbReference>
<dbReference type="HOGENOM" id="CLU_1174318_0_0_6"/>
<dbReference type="Gene3D" id="2.60.120.200">
    <property type="match status" value="1"/>
</dbReference>
<dbReference type="SUPFAM" id="SSF49899">
    <property type="entry name" value="Concanavalin A-like lectins/glucanases"/>
    <property type="match status" value="1"/>
</dbReference>
<dbReference type="Proteomes" id="UP000009145">
    <property type="component" value="Chromosome"/>
</dbReference>
<dbReference type="EMBL" id="CP003380">
    <property type="protein sequence ID" value="AFJ02019.1"/>
    <property type="molecule type" value="Genomic_DNA"/>
</dbReference>
<gene>
    <name evidence="1" type="ordered locus">Q7C_850</name>
</gene>
<dbReference type="KEGG" id="mec:Q7C_850"/>
<dbReference type="InterPro" id="IPR013320">
    <property type="entry name" value="ConA-like_dom_sf"/>
</dbReference>
<accession>I1YGH6</accession>
<dbReference type="PATRIC" id="fig|754477.3.peg.839"/>
<dbReference type="Pfam" id="PF13385">
    <property type="entry name" value="Laminin_G_3"/>
    <property type="match status" value="1"/>
</dbReference>
<reference evidence="1 2" key="1">
    <citation type="journal article" date="2012" name="J. Bacteriol.">
        <title>Complete genome sequences of Methylophaga sp. strain JAM1 and Methylophaga sp. strain JAM7.</title>
        <authorList>
            <person name="Villeneuve C."/>
            <person name="Martineau C."/>
            <person name="Mauffrey F."/>
            <person name="Villemur R."/>
        </authorList>
    </citation>
    <scope>NUCLEOTIDE SEQUENCE [LARGE SCALE GENOMIC DNA]</scope>
    <source>
        <strain evidence="1 2">JAM7</strain>
    </source>
</reference>
<dbReference type="STRING" id="754477.Q7C_850"/>
<dbReference type="AlphaFoldDB" id="I1YGH6"/>
<name>I1YGH6_METFJ</name>
<evidence type="ECO:0000313" key="2">
    <source>
        <dbReference type="Proteomes" id="UP000009145"/>
    </source>
</evidence>
<sequence>MMPQRRWRRAVSKPSPLVPGDYIALWLMAGDATDVTGDYDIGLFGGADQHEDHVDYDGNNDYGQCARLAFNDNAFTLIMLVRFDGFDTDGVWIANSRSDDDVTAKNEWQLTVFSPASGGLNKPRVSICNTEGTFHSATFNEAIAVGTWYTVSVRFTGSAVQIFNGLSLQESTEFTGTMNTGSTNTRFARRGWNQESASTVIHGHLDQSRSIAYDYALSDAELAATITAITTGVGLV</sequence>
<evidence type="ECO:0000313" key="1">
    <source>
        <dbReference type="EMBL" id="AFJ02019.1"/>
    </source>
</evidence>
<protein>
    <submittedName>
        <fullName evidence="1">Uncharacterized protein</fullName>
    </submittedName>
</protein>